<proteinExistence type="predicted"/>
<protein>
    <submittedName>
        <fullName evidence="2">Uncharacterized protein</fullName>
    </submittedName>
</protein>
<evidence type="ECO:0000313" key="2">
    <source>
        <dbReference type="WBParaSite" id="nRc.2.0.1.t21485-RA"/>
    </source>
</evidence>
<name>A0A915J5S5_ROMCU</name>
<sequence length="84" mass="10188">MWCYGCQRHCGYWDRTLLDERLSLLLMEIFVPSGWTRSCSTVNCHHRQWTPSTGLWNNPQQLLLCHHQLRRQEPKHWRRLPSSN</sequence>
<reference evidence="2" key="1">
    <citation type="submission" date="2022-11" db="UniProtKB">
        <authorList>
            <consortium name="WormBaseParasite"/>
        </authorList>
    </citation>
    <scope>IDENTIFICATION</scope>
</reference>
<organism evidence="1 2">
    <name type="scientific">Romanomermis culicivorax</name>
    <name type="common">Nematode worm</name>
    <dbReference type="NCBI Taxonomy" id="13658"/>
    <lineage>
        <taxon>Eukaryota</taxon>
        <taxon>Metazoa</taxon>
        <taxon>Ecdysozoa</taxon>
        <taxon>Nematoda</taxon>
        <taxon>Enoplea</taxon>
        <taxon>Dorylaimia</taxon>
        <taxon>Mermithida</taxon>
        <taxon>Mermithoidea</taxon>
        <taxon>Mermithidae</taxon>
        <taxon>Romanomermis</taxon>
    </lineage>
</organism>
<keyword evidence="1" id="KW-1185">Reference proteome</keyword>
<dbReference type="AlphaFoldDB" id="A0A915J5S5"/>
<dbReference type="WBParaSite" id="nRc.2.0.1.t21485-RA">
    <property type="protein sequence ID" value="nRc.2.0.1.t21485-RA"/>
    <property type="gene ID" value="nRc.2.0.1.g21485"/>
</dbReference>
<accession>A0A915J5S5</accession>
<dbReference type="Proteomes" id="UP000887565">
    <property type="component" value="Unplaced"/>
</dbReference>
<evidence type="ECO:0000313" key="1">
    <source>
        <dbReference type="Proteomes" id="UP000887565"/>
    </source>
</evidence>